<proteinExistence type="predicted"/>
<dbReference type="EMBL" id="AP015044">
    <property type="protein sequence ID" value="BAU02122.1"/>
    <property type="molecule type" value="Genomic_DNA"/>
</dbReference>
<keyword evidence="1" id="KW-0732">Signal</keyword>
<dbReference type="Proteomes" id="UP000291084">
    <property type="component" value="Chromosome 11"/>
</dbReference>
<keyword evidence="3" id="KW-1185">Reference proteome</keyword>
<protein>
    <submittedName>
        <fullName evidence="2">Uncharacterized protein</fullName>
    </submittedName>
</protein>
<evidence type="ECO:0000313" key="2">
    <source>
        <dbReference type="EMBL" id="BAU02122.1"/>
    </source>
</evidence>
<accession>A0A0S3TA76</accession>
<evidence type="ECO:0000256" key="1">
    <source>
        <dbReference type="SAM" id="SignalP"/>
    </source>
</evidence>
<evidence type="ECO:0000313" key="3">
    <source>
        <dbReference type="Proteomes" id="UP000291084"/>
    </source>
</evidence>
<gene>
    <name evidence="2" type="primary">Vigan.11G155300</name>
    <name evidence="2" type="ORF">VIGAN_11155300</name>
</gene>
<feature type="chain" id="PRO_5006619024" evidence="1">
    <location>
        <begin position="32"/>
        <end position="71"/>
    </location>
</feature>
<organism evidence="2 3">
    <name type="scientific">Vigna angularis var. angularis</name>
    <dbReference type="NCBI Taxonomy" id="157739"/>
    <lineage>
        <taxon>Eukaryota</taxon>
        <taxon>Viridiplantae</taxon>
        <taxon>Streptophyta</taxon>
        <taxon>Embryophyta</taxon>
        <taxon>Tracheophyta</taxon>
        <taxon>Spermatophyta</taxon>
        <taxon>Magnoliopsida</taxon>
        <taxon>eudicotyledons</taxon>
        <taxon>Gunneridae</taxon>
        <taxon>Pentapetalae</taxon>
        <taxon>rosids</taxon>
        <taxon>fabids</taxon>
        <taxon>Fabales</taxon>
        <taxon>Fabaceae</taxon>
        <taxon>Papilionoideae</taxon>
        <taxon>50 kb inversion clade</taxon>
        <taxon>NPAAA clade</taxon>
        <taxon>indigoferoid/millettioid clade</taxon>
        <taxon>Phaseoleae</taxon>
        <taxon>Vigna</taxon>
    </lineage>
</organism>
<reference evidence="2 3" key="1">
    <citation type="journal article" date="2015" name="Sci. Rep.">
        <title>The power of single molecule real-time sequencing technology in the de novo assembly of a eukaryotic genome.</title>
        <authorList>
            <person name="Sakai H."/>
            <person name="Naito K."/>
            <person name="Ogiso-Tanaka E."/>
            <person name="Takahashi Y."/>
            <person name="Iseki K."/>
            <person name="Muto C."/>
            <person name="Satou K."/>
            <person name="Teruya K."/>
            <person name="Shiroma A."/>
            <person name="Shimoji M."/>
            <person name="Hirano T."/>
            <person name="Itoh T."/>
            <person name="Kaga A."/>
            <person name="Tomooka N."/>
        </authorList>
    </citation>
    <scope>NUCLEOTIDE SEQUENCE [LARGE SCALE GENOMIC DNA]</scope>
    <source>
        <strain evidence="3">cv. Shumari</strain>
    </source>
</reference>
<feature type="signal peptide" evidence="1">
    <location>
        <begin position="1"/>
        <end position="31"/>
    </location>
</feature>
<dbReference type="AlphaFoldDB" id="A0A0S3TA76"/>
<feature type="non-terminal residue" evidence="2">
    <location>
        <position position="1"/>
    </location>
</feature>
<name>A0A0S3TA76_PHAAN</name>
<sequence>VLVPNLCFPFSPSGFCLSFFFLSLSLSRLSGGIVRVGFGGVRAVRWHCREEGGPLTLGCVPRRREEVAPVT</sequence>